<evidence type="ECO:0000313" key="2">
    <source>
        <dbReference type="Proteomes" id="UP000179807"/>
    </source>
</evidence>
<name>A0A1J4KAH9_9EUKA</name>
<accession>A0A1J4KAH9</accession>
<dbReference type="InterPro" id="IPR036322">
    <property type="entry name" value="WD40_repeat_dom_sf"/>
</dbReference>
<comment type="caution">
    <text evidence="1">The sequence shown here is derived from an EMBL/GenBank/DDBJ whole genome shotgun (WGS) entry which is preliminary data.</text>
</comment>
<reference evidence="1" key="1">
    <citation type="submission" date="2016-10" db="EMBL/GenBank/DDBJ databases">
        <authorList>
            <person name="Benchimol M."/>
            <person name="Almeida L.G."/>
            <person name="Vasconcelos A.T."/>
            <person name="Perreira-Neves A."/>
            <person name="Rosa I.A."/>
            <person name="Tasca T."/>
            <person name="Bogo M.R."/>
            <person name="de Souza W."/>
        </authorList>
    </citation>
    <scope>NUCLEOTIDE SEQUENCE [LARGE SCALE GENOMIC DNA]</scope>
    <source>
        <strain evidence="1">K</strain>
    </source>
</reference>
<organism evidence="1 2">
    <name type="scientific">Tritrichomonas foetus</name>
    <dbReference type="NCBI Taxonomy" id="1144522"/>
    <lineage>
        <taxon>Eukaryota</taxon>
        <taxon>Metamonada</taxon>
        <taxon>Parabasalia</taxon>
        <taxon>Tritrichomonadida</taxon>
        <taxon>Tritrichomonadidae</taxon>
        <taxon>Tritrichomonas</taxon>
    </lineage>
</organism>
<gene>
    <name evidence="1" type="ORF">TRFO_25148</name>
</gene>
<dbReference type="VEuPathDB" id="TrichDB:TRFO_25148"/>
<dbReference type="RefSeq" id="XP_068359828.1">
    <property type="nucleotide sequence ID" value="XM_068504168.1"/>
</dbReference>
<evidence type="ECO:0008006" key="3">
    <source>
        <dbReference type="Google" id="ProtNLM"/>
    </source>
</evidence>
<proteinExistence type="predicted"/>
<dbReference type="AlphaFoldDB" id="A0A1J4KAH9"/>
<protein>
    <recommendedName>
        <fullName evidence="3">Cleavage/polyadenylation specificity factor A subunit N-terminal domain-containing protein</fullName>
    </recommendedName>
</protein>
<keyword evidence="2" id="KW-1185">Reference proteome</keyword>
<evidence type="ECO:0000313" key="1">
    <source>
        <dbReference type="EMBL" id="OHT06692.1"/>
    </source>
</evidence>
<dbReference type="SUPFAM" id="SSF50978">
    <property type="entry name" value="WD40 repeat-like"/>
    <property type="match status" value="1"/>
</dbReference>
<dbReference type="EMBL" id="MLAK01000717">
    <property type="protein sequence ID" value="OHT06692.1"/>
    <property type="molecule type" value="Genomic_DNA"/>
</dbReference>
<sequence>MSLLIREVLPTSSLRDAALIPNFTEETEQDVLAIAKGNKLIIYPISTIRSSPPQVYEFFNEIMVVCPVHNEESIKSNILLIFANFKACIFGSDGKSKQNFSIENSSDLMIPIKVKYSLHPDLIAIQTSNHHIEIFQKTSNCLLNPITSISIGCKKIIGFCFCGPTDRVKRLAILIENFTQSPSLQIAEIDSDTRTYSIDQQMSINLPQDSYYMFSLHPEKLSTIIVLTTAKCLRITYKNFTPKMKSATISTQDPILNCDLISGNVFCFVDDAGSYGFVEIDQKGEVMFVSSGTIESPYKIISLTHNLLFIISHDMQSCLIKIRKDYSFKILKKFETTGRIKKVLKNENEFMAISEKGSIKMKPFEETGILEKVDIQGGIRIFSKKNGSDTFYRNRNTNDQYTIILSKGRETIEIGSKGQTIEDSTNSINQKTLFFNEIIHCTEHELRIQNETKISDNFRLCEASHNMVAYVNAKNELHLLKIQRNENDGIIGIEKVDFFHSNSGSINNSITQSNEKSTHNKSFENNSFVVSDETILSIALNDSFLAVMTSFITVYQISNQKIIKTIDLPNTTSLLCTKNELISLDNQDYVYIHPFSSLKSTKIRCEGTHTRLVAGNGYSIICGSNPSLLIDNKVTIPLNCVPFYDCAWLQRNQFFILNFHSIQKIHIYKKSYSNECTISSVPISSFVRLTDQQFVYSRTMNENTYFFLNKNERPFYSCQNFVCIDNANNTLNIISKNNVMMFDKKLKKINGISFDQDILNFIVNHQKRYIYQKKNIIDLESSSFIFQANESQEITFVSMNDRYTIVIINKDTMVLFLINDDNSYKLADMINCYEEINCMTLNRDTVIIGTNNHQLYIYQIENNSNFKLVNIVNFLSSAPTSIDKFNNTFLIGFECGKVIELTIHNLDHKFVSILEVLQSNVKCEAGFCKQDQFLSQHARFDEKKSIIFDLSVLTKFYSMDYQEQKFVLNNSTFSVEDVLETTNGYNNLFLS</sequence>
<dbReference type="InterPro" id="IPR015943">
    <property type="entry name" value="WD40/YVTN_repeat-like_dom_sf"/>
</dbReference>
<dbReference type="GeneID" id="94838872"/>
<dbReference type="Proteomes" id="UP000179807">
    <property type="component" value="Unassembled WGS sequence"/>
</dbReference>
<dbReference type="Gene3D" id="2.130.10.10">
    <property type="entry name" value="YVTN repeat-like/Quinoprotein amine dehydrogenase"/>
    <property type="match status" value="1"/>
</dbReference>